<dbReference type="GO" id="GO:0003887">
    <property type="term" value="F:DNA-directed DNA polymerase activity"/>
    <property type="evidence" value="ECO:0007669"/>
    <property type="project" value="TreeGrafter"/>
</dbReference>
<evidence type="ECO:0000313" key="1">
    <source>
        <dbReference type="Ensembl" id="ENSPREP00000033485.1"/>
    </source>
</evidence>
<dbReference type="PANTHER" id="PTHR14303:SF0">
    <property type="entry name" value="DNA POLYMERASE DELTA SUBUNIT 4"/>
    <property type="match status" value="1"/>
</dbReference>
<name>A0A3P9QH15_POERE</name>
<dbReference type="Ensembl" id="ENSPRET00000033864.1">
    <property type="protein sequence ID" value="ENSPREP00000033485.1"/>
    <property type="gene ID" value="ENSPREG00000022688.1"/>
</dbReference>
<organism evidence="1 2">
    <name type="scientific">Poecilia reticulata</name>
    <name type="common">Guppy</name>
    <name type="synonym">Acanthophacelus reticulatus</name>
    <dbReference type="NCBI Taxonomy" id="8081"/>
    <lineage>
        <taxon>Eukaryota</taxon>
        <taxon>Metazoa</taxon>
        <taxon>Chordata</taxon>
        <taxon>Craniata</taxon>
        <taxon>Vertebrata</taxon>
        <taxon>Euteleostomi</taxon>
        <taxon>Actinopterygii</taxon>
        <taxon>Neopterygii</taxon>
        <taxon>Teleostei</taxon>
        <taxon>Neoteleostei</taxon>
        <taxon>Acanthomorphata</taxon>
        <taxon>Ovalentaria</taxon>
        <taxon>Atherinomorphae</taxon>
        <taxon>Cyprinodontiformes</taxon>
        <taxon>Poeciliidae</taxon>
        <taxon>Poeciliinae</taxon>
        <taxon>Poecilia</taxon>
    </lineage>
</organism>
<reference evidence="1" key="2">
    <citation type="submission" date="2025-08" db="UniProtKB">
        <authorList>
            <consortium name="Ensembl"/>
        </authorList>
    </citation>
    <scope>IDENTIFICATION</scope>
    <source>
        <strain evidence="1">Guanapo</strain>
    </source>
</reference>
<protein>
    <submittedName>
        <fullName evidence="1">DNA polymerase delta 4, accessory subunit</fullName>
    </submittedName>
</protein>
<evidence type="ECO:0000313" key="2">
    <source>
        <dbReference type="Proteomes" id="UP000242638"/>
    </source>
</evidence>
<dbReference type="InterPro" id="IPR007218">
    <property type="entry name" value="DNA_pol_delta_4"/>
</dbReference>
<dbReference type="GO" id="GO:0043625">
    <property type="term" value="C:delta DNA polymerase complex"/>
    <property type="evidence" value="ECO:0007669"/>
    <property type="project" value="TreeGrafter"/>
</dbReference>
<keyword evidence="2" id="KW-1185">Reference proteome</keyword>
<dbReference type="Pfam" id="PF04081">
    <property type="entry name" value="DNA_pol_delta_4"/>
    <property type="match status" value="1"/>
</dbReference>
<dbReference type="AlphaFoldDB" id="A0A3P9QH15"/>
<dbReference type="GO" id="GO:0006261">
    <property type="term" value="P:DNA-templated DNA replication"/>
    <property type="evidence" value="ECO:0007669"/>
    <property type="project" value="TreeGrafter"/>
</dbReference>
<dbReference type="GO" id="GO:0000731">
    <property type="term" value="P:DNA synthesis involved in DNA repair"/>
    <property type="evidence" value="ECO:0007669"/>
    <property type="project" value="InterPro"/>
</dbReference>
<reference evidence="1" key="3">
    <citation type="submission" date="2025-09" db="UniProtKB">
        <authorList>
            <consortium name="Ensembl"/>
        </authorList>
    </citation>
    <scope>IDENTIFICATION</scope>
    <source>
        <strain evidence="1">Guanapo</strain>
    </source>
</reference>
<reference evidence="2" key="1">
    <citation type="submission" date="2013-11" db="EMBL/GenBank/DDBJ databases">
        <title>The genomic landscape of the Guanapo guppy.</title>
        <authorList>
            <person name="Kuenstner A."/>
            <person name="Dreyer C."/>
        </authorList>
    </citation>
    <scope>NUCLEOTIDE SEQUENCE</scope>
    <source>
        <strain evidence="2">Guanapo</strain>
    </source>
</reference>
<dbReference type="STRING" id="8081.ENSPREP00000033485"/>
<dbReference type="GeneTree" id="ENSGT01140000285232"/>
<dbReference type="Bgee" id="ENSPREG00000022688">
    <property type="expression patterns" value="Expressed in caudal fin and 1 other cell type or tissue"/>
</dbReference>
<sequence length="89" mass="10314">MTTKRGLITDSFKVLKKTRRGGKRKKSPTPPPALQGEAAIELCFGISRMQRWERAKLHGLNPPEEIKELLLQTLDDPEYSMSLWREYPF</sequence>
<dbReference type="PANTHER" id="PTHR14303">
    <property type="entry name" value="DNA POLYMERASE DELTA SUBUNIT 4"/>
    <property type="match status" value="1"/>
</dbReference>
<dbReference type="Proteomes" id="UP000242638">
    <property type="component" value="Unassembled WGS sequence"/>
</dbReference>
<accession>A0A3P9QH15</accession>
<proteinExistence type="predicted"/>